<keyword evidence="2" id="KW-1185">Reference proteome</keyword>
<evidence type="ECO:0000313" key="1">
    <source>
        <dbReference type="EMBL" id="MFD2592022.1"/>
    </source>
</evidence>
<reference evidence="2" key="1">
    <citation type="journal article" date="2019" name="Int. J. Syst. Evol. Microbiol.">
        <title>The Global Catalogue of Microorganisms (GCM) 10K type strain sequencing project: providing services to taxonomists for standard genome sequencing and annotation.</title>
        <authorList>
            <consortium name="The Broad Institute Genomics Platform"/>
            <consortium name="The Broad Institute Genome Sequencing Center for Infectious Disease"/>
            <person name="Wu L."/>
            <person name="Ma J."/>
        </authorList>
    </citation>
    <scope>NUCLEOTIDE SEQUENCE [LARGE SCALE GENOMIC DNA]</scope>
    <source>
        <strain evidence="2">KCTC 42423</strain>
    </source>
</reference>
<comment type="caution">
    <text evidence="1">The sequence shown here is derived from an EMBL/GenBank/DDBJ whole genome shotgun (WGS) entry which is preliminary data.</text>
</comment>
<name>A0ABW5N8X9_9FLAO</name>
<evidence type="ECO:0000313" key="2">
    <source>
        <dbReference type="Proteomes" id="UP001597459"/>
    </source>
</evidence>
<organism evidence="1 2">
    <name type="scientific">Aquimarina hainanensis</name>
    <dbReference type="NCBI Taxonomy" id="1578017"/>
    <lineage>
        <taxon>Bacteria</taxon>
        <taxon>Pseudomonadati</taxon>
        <taxon>Bacteroidota</taxon>
        <taxon>Flavobacteriia</taxon>
        <taxon>Flavobacteriales</taxon>
        <taxon>Flavobacteriaceae</taxon>
        <taxon>Aquimarina</taxon>
    </lineage>
</organism>
<gene>
    <name evidence="1" type="ORF">ACFSTE_14380</name>
</gene>
<dbReference type="EMBL" id="JBHULX010000030">
    <property type="protein sequence ID" value="MFD2592022.1"/>
    <property type="molecule type" value="Genomic_DNA"/>
</dbReference>
<sequence>MRWMQLGVFLFFVIQTVAQEDVVLQMVPIQWGTPQTFHIKEVIDKRQEKYLGRFKDVMYQKRSFRLAPDAAKAIRDFLVVSLPDIPNTKKISIVIEKLAVQQAQISPSALKARVLIQLSFLEERDDKGLKEVYNLRHYEEEIFPLGKEEEAIKTQEKRIRAALEYCIRQFTSHKNGEKTAIFSNVAVMSRLGRWYDLFTYTRRYSKYYQGWEVSYIGFSDNDKEFMIPFVMSYGQSKPINNIKERKGYVDVDTYVFSPGFHGYVKMFPGIYGVLGAQFPIGIELLKRKESRRKGSFLMGVRTQQGVKLIPWKDMGLVIGIGAFQRVQTSKVYTFDYGIAFELGIHF</sequence>
<protein>
    <submittedName>
        <fullName evidence="1">Uncharacterized protein</fullName>
    </submittedName>
</protein>
<accession>A0ABW5N8X9</accession>
<dbReference type="RefSeq" id="WP_378253509.1">
    <property type="nucleotide sequence ID" value="NZ_JBHSJV010000001.1"/>
</dbReference>
<dbReference type="Proteomes" id="UP001597459">
    <property type="component" value="Unassembled WGS sequence"/>
</dbReference>
<proteinExistence type="predicted"/>